<dbReference type="FunCoup" id="A0A0D2WMS6">
    <property type="interactions" value="18"/>
</dbReference>
<sequence length="205" mass="22727">MKVTIASKKPVDALRAHLVATSGPFASKTRDFHKQVLLKRRLQQIANSAFDVLQNSVTVGGQSWSEYDPSKEALEPVNPSLKLDLSAAVVSVNDAVLRVARLRRSAPEALRDRTQAHISTIKAQDELLLAEDVENRIVAPMMNPQDDDSFGESLAQFTAATRVLSDLRQSIPDLISRSKRITQACEDQERGAKLDQVLRERNSLE</sequence>
<name>A0A0D2WMS6_CAPO3</name>
<dbReference type="Proteomes" id="UP000008743">
    <property type="component" value="Unassembled WGS sequence"/>
</dbReference>
<dbReference type="InterPro" id="IPR013950">
    <property type="entry name" value="Mis14/Nsl1"/>
</dbReference>
<proteinExistence type="predicted"/>
<accession>A0A0D2WMS6</accession>
<protein>
    <submittedName>
        <fullName evidence="1">Uncharacterized protein</fullName>
    </submittedName>
</protein>
<dbReference type="GO" id="GO:0000070">
    <property type="term" value="P:mitotic sister chromatid segregation"/>
    <property type="evidence" value="ECO:0007669"/>
    <property type="project" value="InterPro"/>
</dbReference>
<dbReference type="PhylomeDB" id="A0A0D2WMS6"/>
<gene>
    <name evidence="1" type="ORF">CAOG_002656</name>
</gene>
<organism evidence="1 2">
    <name type="scientific">Capsaspora owczarzaki (strain ATCC 30864)</name>
    <dbReference type="NCBI Taxonomy" id="595528"/>
    <lineage>
        <taxon>Eukaryota</taxon>
        <taxon>Filasterea</taxon>
        <taxon>Capsaspora</taxon>
    </lineage>
</organism>
<reference evidence="2" key="1">
    <citation type="submission" date="2011-02" db="EMBL/GenBank/DDBJ databases">
        <title>The Genome Sequence of Capsaspora owczarzaki ATCC 30864.</title>
        <authorList>
            <person name="Russ C."/>
            <person name="Cuomo C."/>
            <person name="Burger G."/>
            <person name="Gray M.W."/>
            <person name="Holland P.W.H."/>
            <person name="King N."/>
            <person name="Lang F.B.F."/>
            <person name="Roger A.J."/>
            <person name="Ruiz-Trillo I."/>
            <person name="Young S.K."/>
            <person name="Zeng Q."/>
            <person name="Gargeya S."/>
            <person name="Alvarado L."/>
            <person name="Berlin A."/>
            <person name="Chapman S.B."/>
            <person name="Chen Z."/>
            <person name="Freedman E."/>
            <person name="Gellesch M."/>
            <person name="Goldberg J."/>
            <person name="Griggs A."/>
            <person name="Gujja S."/>
            <person name="Heilman E."/>
            <person name="Heiman D."/>
            <person name="Howarth C."/>
            <person name="Mehta T."/>
            <person name="Neiman D."/>
            <person name="Pearson M."/>
            <person name="Roberts A."/>
            <person name="Saif S."/>
            <person name="Shea T."/>
            <person name="Shenoy N."/>
            <person name="Sisk P."/>
            <person name="Stolte C."/>
            <person name="Sykes S."/>
            <person name="White J."/>
            <person name="Yandava C."/>
            <person name="Haas B."/>
            <person name="Nusbaum C."/>
            <person name="Birren B."/>
        </authorList>
    </citation>
    <scope>NUCLEOTIDE SEQUENCE</scope>
    <source>
        <strain evidence="2">ATCC 30864</strain>
    </source>
</reference>
<dbReference type="Pfam" id="PF08641">
    <property type="entry name" value="Mis14"/>
    <property type="match status" value="1"/>
</dbReference>
<evidence type="ECO:0000313" key="2">
    <source>
        <dbReference type="Proteomes" id="UP000008743"/>
    </source>
</evidence>
<dbReference type="InParanoid" id="A0A0D2WMS6"/>
<keyword evidence="2" id="KW-1185">Reference proteome</keyword>
<dbReference type="RefSeq" id="XP_004349406.1">
    <property type="nucleotide sequence ID" value="XM_004349356.2"/>
</dbReference>
<dbReference type="GO" id="GO:0000776">
    <property type="term" value="C:kinetochore"/>
    <property type="evidence" value="ECO:0007669"/>
    <property type="project" value="InterPro"/>
</dbReference>
<evidence type="ECO:0000313" key="1">
    <source>
        <dbReference type="EMBL" id="KJE91528.1"/>
    </source>
</evidence>
<dbReference type="AlphaFoldDB" id="A0A0D2WMS6"/>
<dbReference type="EMBL" id="KE346362">
    <property type="protein sequence ID" value="KJE91528.1"/>
    <property type="molecule type" value="Genomic_DNA"/>
</dbReference>